<feature type="compositionally biased region" description="Low complexity" evidence="6">
    <location>
        <begin position="28"/>
        <end position="59"/>
    </location>
</feature>
<keyword evidence="4" id="KW-0804">Transcription</keyword>
<feature type="compositionally biased region" description="Low complexity" evidence="6">
    <location>
        <begin position="580"/>
        <end position="594"/>
    </location>
</feature>
<feature type="compositionally biased region" description="Pro residues" evidence="6">
    <location>
        <begin position="566"/>
        <end position="579"/>
    </location>
</feature>
<feature type="region of interest" description="Disordered" evidence="6">
    <location>
        <begin position="551"/>
        <end position="644"/>
    </location>
</feature>
<evidence type="ECO:0000256" key="2">
    <source>
        <dbReference type="ARBA" id="ARBA00023015"/>
    </source>
</evidence>
<dbReference type="EMBL" id="CAXHTA020000006">
    <property type="protein sequence ID" value="CAL5222235.1"/>
    <property type="molecule type" value="Genomic_DNA"/>
</dbReference>
<dbReference type="PANTHER" id="PTHR32467:SF90">
    <property type="entry name" value="AP2-LIKE ETHYLENE-RESPONSIVE TRANSCRIPTION FACTOR AIL1"/>
    <property type="match status" value="1"/>
</dbReference>
<accession>A0ABP1FQL1</accession>
<keyword evidence="3" id="KW-0238">DNA-binding</keyword>
<feature type="compositionally biased region" description="Low complexity" evidence="6">
    <location>
        <begin position="603"/>
        <end position="613"/>
    </location>
</feature>
<feature type="region of interest" description="Disordered" evidence="6">
    <location>
        <begin position="429"/>
        <end position="472"/>
    </location>
</feature>
<gene>
    <name evidence="8" type="primary">g4569</name>
    <name evidence="8" type="ORF">VP750_LOCUS3894</name>
</gene>
<feature type="compositionally biased region" description="Basic residues" evidence="6">
    <location>
        <begin position="910"/>
        <end position="925"/>
    </location>
</feature>
<organism evidence="8 9">
    <name type="scientific">Coccomyxa viridis</name>
    <dbReference type="NCBI Taxonomy" id="1274662"/>
    <lineage>
        <taxon>Eukaryota</taxon>
        <taxon>Viridiplantae</taxon>
        <taxon>Chlorophyta</taxon>
        <taxon>core chlorophytes</taxon>
        <taxon>Trebouxiophyceae</taxon>
        <taxon>Trebouxiophyceae incertae sedis</taxon>
        <taxon>Coccomyxaceae</taxon>
        <taxon>Coccomyxa</taxon>
    </lineage>
</organism>
<feature type="compositionally biased region" description="Basic residues" evidence="6">
    <location>
        <begin position="981"/>
        <end position="991"/>
    </location>
</feature>
<feature type="compositionally biased region" description="Low complexity" evidence="6">
    <location>
        <begin position="1"/>
        <end position="13"/>
    </location>
</feature>
<evidence type="ECO:0000256" key="6">
    <source>
        <dbReference type="SAM" id="MobiDB-lite"/>
    </source>
</evidence>
<dbReference type="SUPFAM" id="SSF54171">
    <property type="entry name" value="DNA-binding domain"/>
    <property type="match status" value="2"/>
</dbReference>
<evidence type="ECO:0000256" key="3">
    <source>
        <dbReference type="ARBA" id="ARBA00023125"/>
    </source>
</evidence>
<feature type="compositionally biased region" description="Basic and acidic residues" evidence="6">
    <location>
        <begin position="620"/>
        <end position="629"/>
    </location>
</feature>
<feature type="domain" description="AP2/ERF" evidence="7">
    <location>
        <begin position="731"/>
        <end position="787"/>
    </location>
</feature>
<dbReference type="InterPro" id="IPR036955">
    <property type="entry name" value="AP2/ERF_dom_sf"/>
</dbReference>
<keyword evidence="5" id="KW-0539">Nucleus</keyword>
<dbReference type="PROSITE" id="PS51032">
    <property type="entry name" value="AP2_ERF"/>
    <property type="match status" value="2"/>
</dbReference>
<dbReference type="Proteomes" id="UP001497392">
    <property type="component" value="Unassembled WGS sequence"/>
</dbReference>
<protein>
    <submittedName>
        <fullName evidence="8">G4569 protein</fullName>
    </submittedName>
</protein>
<feature type="region of interest" description="Disordered" evidence="6">
    <location>
        <begin position="109"/>
        <end position="165"/>
    </location>
</feature>
<feature type="compositionally biased region" description="Polar residues" evidence="6">
    <location>
        <begin position="289"/>
        <end position="315"/>
    </location>
</feature>
<comment type="caution">
    <text evidence="8">The sequence shown here is derived from an EMBL/GenBank/DDBJ whole genome shotgun (WGS) entry which is preliminary data.</text>
</comment>
<sequence>MQSARAAGSAAASQPPLNGPSGYPQVPSWAQASAGASARQATSPVAPAGAPANANAAGGTPQAVYRAPQLHTNGREIGIAPTTPGRGKLSVPFKLVAPNADMRDIPATIVGAPQNGKGGAARGRPPGSSTKHKDNHDHVRSTQQGASGSVPAPSFPSGAGTAQPAIQYRPGEATGVNGHGVTAAAPQPLVLPNGQVLAQIAPLTPEQLAELAQNTALKNQLYAQLLYRSMAQPGPGQPPLQLHHLLNLSPPLGLVPGPVPQQPSSLPNTQMALPTGEQVQNLLVMSGAQAQGSTPAAQPNLSAQPAPSASFQQPASPAVQPQGMAAPAVSPAQPVTYGASASAMSPVMGSGERQVVAAEGSAQGAALGAAEHIDQSPALEAANLDPDEEMIDAVNVDEDPALPPQEAPTEANDMLPDAAPVPGLAIAARPSDANLPSSSSGNALAAADARTEEASDATPLSRGGHGEASKPPLIIRNWGSVGGGFVPFGAGQQKIAPKGGKVLPQGSVKAKPSAAIGAALGPNLVLPNGNVSGPRACAPVEAFELPGSVAKSIPAPSTASGGPANSDPPPPSATPPPASQPAQAQAQPRPEGPAYSSASLGQKPASSPAVPKPKANKSRAQLEGEERKRGPAGRTSMYKGVTKHRRSGRWEAHVWVREDGKQAYLGGYSTEEEAAEAHDVAALKCHGLKAKTNFHISRYTALLDRLDTVPMAELVMAIRRTSPGFTRGSSSFRGVTQHKSGRWEVRIGLRGSKHVYLGLHSSEVEAARVYDRALVLLTGQTAATNFPVSNYKNQMDAYDQRILKGEELPGFQEDGEYSERAFESWLREQAILPAQDEPAPAKSTPQPKSPEAAPAPTENGETPKPEAPKPPVPRRTAPERKRKPPAALLDNDSEGSSPPALALNGSPRPGAKRKRTALLLKRPRSTHNMNEGVLNLSQVGKPKQGRPGQRRKASEPSDNDTAAILMNLAAVAGEASGRPGSSKRGRGRSARRQRDEDDVEISDDEEEVAVAWAPEDQEEVEDKEADQDPDLAHHVFVPPSALILGEPVTADETRPGLLILKNLGATAAEIPPEPEQEPGSAQLGQWDLLTAWLGLCSVVGHLAHTMAILALQYEPPAQ</sequence>
<keyword evidence="2" id="KW-0805">Transcription regulation</keyword>
<feature type="compositionally biased region" description="Acidic residues" evidence="6">
    <location>
        <begin position="1015"/>
        <end position="1027"/>
    </location>
</feature>
<reference evidence="8 9" key="1">
    <citation type="submission" date="2024-06" db="EMBL/GenBank/DDBJ databases">
        <authorList>
            <person name="Kraege A."/>
            <person name="Thomma B."/>
        </authorList>
    </citation>
    <scope>NUCLEOTIDE SEQUENCE [LARGE SCALE GENOMIC DNA]</scope>
</reference>
<comment type="subcellular location">
    <subcellularLocation>
        <location evidence="1">Nucleus</location>
    </subcellularLocation>
</comment>
<dbReference type="InterPro" id="IPR016177">
    <property type="entry name" value="DNA-bd_dom_sf"/>
</dbReference>
<dbReference type="Gene3D" id="3.30.730.10">
    <property type="entry name" value="AP2/ERF domain"/>
    <property type="match status" value="2"/>
</dbReference>
<evidence type="ECO:0000256" key="4">
    <source>
        <dbReference type="ARBA" id="ARBA00023163"/>
    </source>
</evidence>
<dbReference type="InterPro" id="IPR001471">
    <property type="entry name" value="AP2/ERF_dom"/>
</dbReference>
<feature type="region of interest" description="Disordered" evidence="6">
    <location>
        <begin position="836"/>
        <end position="1027"/>
    </location>
</feature>
<feature type="region of interest" description="Disordered" evidence="6">
    <location>
        <begin position="1"/>
        <end position="87"/>
    </location>
</feature>
<dbReference type="CDD" id="cd00018">
    <property type="entry name" value="AP2"/>
    <property type="match status" value="2"/>
</dbReference>
<evidence type="ECO:0000313" key="8">
    <source>
        <dbReference type="EMBL" id="CAL5222235.1"/>
    </source>
</evidence>
<name>A0ABP1FQL1_9CHLO</name>
<proteinExistence type="predicted"/>
<keyword evidence="9" id="KW-1185">Reference proteome</keyword>
<evidence type="ECO:0000313" key="9">
    <source>
        <dbReference type="Proteomes" id="UP001497392"/>
    </source>
</evidence>
<evidence type="ECO:0000259" key="7">
    <source>
        <dbReference type="PROSITE" id="PS51032"/>
    </source>
</evidence>
<evidence type="ECO:0000256" key="5">
    <source>
        <dbReference type="ARBA" id="ARBA00023242"/>
    </source>
</evidence>
<evidence type="ECO:0000256" key="1">
    <source>
        <dbReference type="ARBA" id="ARBA00004123"/>
    </source>
</evidence>
<dbReference type="Pfam" id="PF00847">
    <property type="entry name" value="AP2"/>
    <property type="match status" value="1"/>
</dbReference>
<feature type="compositionally biased region" description="Basic and acidic residues" evidence="6">
    <location>
        <begin position="131"/>
        <end position="140"/>
    </location>
</feature>
<feature type="domain" description="AP2/ERF" evidence="7">
    <location>
        <begin position="637"/>
        <end position="695"/>
    </location>
</feature>
<feature type="region of interest" description="Disordered" evidence="6">
    <location>
        <begin position="289"/>
        <end position="330"/>
    </location>
</feature>
<dbReference type="SMART" id="SM00380">
    <property type="entry name" value="AP2"/>
    <property type="match status" value="2"/>
</dbReference>
<dbReference type="PANTHER" id="PTHR32467">
    <property type="entry name" value="AP2-LIKE ETHYLENE-RESPONSIVE TRANSCRIPTION FACTOR"/>
    <property type="match status" value="1"/>
</dbReference>
<feature type="compositionally biased region" description="Acidic residues" evidence="6">
    <location>
        <begin position="996"/>
        <end position="1008"/>
    </location>
</feature>